<organism evidence="1 2">
    <name type="scientific">Maribacter algarum</name>
    <name type="common">ex Zhang et al. 2020</name>
    <dbReference type="NCBI Taxonomy" id="2578118"/>
    <lineage>
        <taxon>Bacteria</taxon>
        <taxon>Pseudomonadati</taxon>
        <taxon>Bacteroidota</taxon>
        <taxon>Flavobacteriia</taxon>
        <taxon>Flavobacteriales</taxon>
        <taxon>Flavobacteriaceae</taxon>
        <taxon>Maribacter</taxon>
    </lineage>
</organism>
<dbReference type="EMBL" id="VATY01000001">
    <property type="protein sequence ID" value="TMM58441.1"/>
    <property type="molecule type" value="Genomic_DNA"/>
</dbReference>
<comment type="caution">
    <text evidence="1">The sequence shown here is derived from an EMBL/GenBank/DDBJ whole genome shotgun (WGS) entry which is preliminary data.</text>
</comment>
<dbReference type="OrthoDB" id="1495340at2"/>
<dbReference type="InterPro" id="IPR016181">
    <property type="entry name" value="Acyl_CoA_acyltransferase"/>
</dbReference>
<name>A0A5S3PTV8_9FLAO</name>
<evidence type="ECO:0008006" key="3">
    <source>
        <dbReference type="Google" id="ProtNLM"/>
    </source>
</evidence>
<dbReference type="Gene3D" id="3.40.630.30">
    <property type="match status" value="1"/>
</dbReference>
<accession>A0A5S3PTV8</accession>
<evidence type="ECO:0000313" key="1">
    <source>
        <dbReference type="EMBL" id="TMM58441.1"/>
    </source>
</evidence>
<dbReference type="AlphaFoldDB" id="A0A5S3PTV8"/>
<protein>
    <recommendedName>
        <fullName evidence="3">N-acetyltransferase domain-containing protein</fullName>
    </recommendedName>
</protein>
<dbReference type="SUPFAM" id="SSF55729">
    <property type="entry name" value="Acyl-CoA N-acyltransferases (Nat)"/>
    <property type="match status" value="1"/>
</dbReference>
<sequence length="128" mass="15065">MVENLCFELNKFLQKQFNYKTPPARVAYSNKINARRAKFDLYLRYRLSNKDELVIARMFFKEKRKGHGTRFLKFICQVAPIHNIQYIIIENPNENSLAFGQKIGFTELFNGSLSISIENLNINLRNSK</sequence>
<gene>
    <name evidence="1" type="ORF">FEE95_03145</name>
</gene>
<dbReference type="RefSeq" id="WP_138656374.1">
    <property type="nucleotide sequence ID" value="NZ_VATY01000001.1"/>
</dbReference>
<keyword evidence="2" id="KW-1185">Reference proteome</keyword>
<dbReference type="Proteomes" id="UP000310314">
    <property type="component" value="Unassembled WGS sequence"/>
</dbReference>
<proteinExistence type="predicted"/>
<evidence type="ECO:0000313" key="2">
    <source>
        <dbReference type="Proteomes" id="UP000310314"/>
    </source>
</evidence>
<reference evidence="1 2" key="1">
    <citation type="submission" date="2019-05" db="EMBL/GenBank/DDBJ databases">
        <authorList>
            <person name="Zhang J.-Y."/>
            <person name="Feg X."/>
            <person name="Du Z.-J."/>
        </authorList>
    </citation>
    <scope>NUCLEOTIDE SEQUENCE [LARGE SCALE GENOMIC DNA]</scope>
    <source>
        <strain evidence="1 2">RZ26</strain>
    </source>
</reference>